<dbReference type="Proteomes" id="UP000593577">
    <property type="component" value="Unassembled WGS sequence"/>
</dbReference>
<sequence>MAGRWATSAFRWVFSDLISVRPWPMRWGHVEWPQLSRFSFSIVDDVVWSLITAFEIVDCRNVCRNMTSAEGFLCRIPSVAEVSRLFVSLVDDHVTLSSEVHV</sequence>
<proteinExistence type="predicted"/>
<protein>
    <submittedName>
        <fullName evidence="1">Uncharacterized protein</fullName>
    </submittedName>
</protein>
<keyword evidence="2" id="KW-1185">Reference proteome</keyword>
<organism evidence="1 2">
    <name type="scientific">Gossypium aridum</name>
    <name type="common">American cotton</name>
    <name type="synonym">Erioxylum aridum</name>
    <dbReference type="NCBI Taxonomy" id="34290"/>
    <lineage>
        <taxon>Eukaryota</taxon>
        <taxon>Viridiplantae</taxon>
        <taxon>Streptophyta</taxon>
        <taxon>Embryophyta</taxon>
        <taxon>Tracheophyta</taxon>
        <taxon>Spermatophyta</taxon>
        <taxon>Magnoliopsida</taxon>
        <taxon>eudicotyledons</taxon>
        <taxon>Gunneridae</taxon>
        <taxon>Pentapetalae</taxon>
        <taxon>rosids</taxon>
        <taxon>malvids</taxon>
        <taxon>Malvales</taxon>
        <taxon>Malvaceae</taxon>
        <taxon>Malvoideae</taxon>
        <taxon>Gossypium</taxon>
    </lineage>
</organism>
<name>A0A7J8XL26_GOSAI</name>
<comment type="caution">
    <text evidence="1">The sequence shown here is derived from an EMBL/GenBank/DDBJ whole genome shotgun (WGS) entry which is preliminary data.</text>
</comment>
<reference evidence="1 2" key="1">
    <citation type="journal article" date="2019" name="Genome Biol. Evol.">
        <title>Insights into the evolution of the New World diploid cottons (Gossypium, subgenus Houzingenia) based on genome sequencing.</title>
        <authorList>
            <person name="Grover C.E."/>
            <person name="Arick M.A. 2nd"/>
            <person name="Thrash A."/>
            <person name="Conover J.L."/>
            <person name="Sanders W.S."/>
            <person name="Peterson D.G."/>
            <person name="Frelichowski J.E."/>
            <person name="Scheffler J.A."/>
            <person name="Scheffler B.E."/>
            <person name="Wendel J.F."/>
        </authorList>
    </citation>
    <scope>NUCLEOTIDE SEQUENCE [LARGE SCALE GENOMIC DNA]</scope>
    <source>
        <strain evidence="1">185</strain>
        <tissue evidence="1">Leaf</tissue>
    </source>
</reference>
<dbReference type="EMBL" id="JABFAA010000007">
    <property type="protein sequence ID" value="MBA0687459.1"/>
    <property type="molecule type" value="Genomic_DNA"/>
</dbReference>
<dbReference type="AlphaFoldDB" id="A0A7J8XL26"/>
<gene>
    <name evidence="1" type="ORF">Goari_014995</name>
</gene>
<evidence type="ECO:0000313" key="1">
    <source>
        <dbReference type="EMBL" id="MBA0687459.1"/>
    </source>
</evidence>
<feature type="non-terminal residue" evidence="1">
    <location>
        <position position="1"/>
    </location>
</feature>
<evidence type="ECO:0000313" key="2">
    <source>
        <dbReference type="Proteomes" id="UP000593577"/>
    </source>
</evidence>
<accession>A0A7J8XL26</accession>